<feature type="transmembrane region" description="Helical" evidence="7">
    <location>
        <begin position="219"/>
        <end position="239"/>
    </location>
</feature>
<dbReference type="SUPFAM" id="SSF103473">
    <property type="entry name" value="MFS general substrate transporter"/>
    <property type="match status" value="1"/>
</dbReference>
<feature type="transmembrane region" description="Helical" evidence="7">
    <location>
        <begin position="322"/>
        <end position="342"/>
    </location>
</feature>
<feature type="transmembrane region" description="Helical" evidence="7">
    <location>
        <begin position="380"/>
        <end position="403"/>
    </location>
</feature>
<dbReference type="EMBL" id="JAGTJR010000005">
    <property type="protein sequence ID" value="KAH7060544.1"/>
    <property type="molecule type" value="Genomic_DNA"/>
</dbReference>
<evidence type="ECO:0000259" key="8">
    <source>
        <dbReference type="PROSITE" id="PS50850"/>
    </source>
</evidence>
<dbReference type="PANTHER" id="PTHR43791">
    <property type="entry name" value="PERMEASE-RELATED"/>
    <property type="match status" value="1"/>
</dbReference>
<dbReference type="Pfam" id="PF07690">
    <property type="entry name" value="MFS_1"/>
    <property type="match status" value="1"/>
</dbReference>
<dbReference type="InterPro" id="IPR020846">
    <property type="entry name" value="MFS_dom"/>
</dbReference>
<dbReference type="Proteomes" id="UP000774617">
    <property type="component" value="Unassembled WGS sequence"/>
</dbReference>
<keyword evidence="3 7" id="KW-0812">Transmembrane</keyword>
<evidence type="ECO:0000313" key="10">
    <source>
        <dbReference type="Proteomes" id="UP000774617"/>
    </source>
</evidence>
<keyword evidence="5 7" id="KW-0472">Membrane</keyword>
<gene>
    <name evidence="9" type="ORF">B0J12DRAFT_649268</name>
</gene>
<keyword evidence="4 7" id="KW-1133">Transmembrane helix</keyword>
<feature type="transmembrane region" description="Helical" evidence="7">
    <location>
        <begin position="354"/>
        <end position="373"/>
    </location>
</feature>
<accession>A0ABQ8GPK3</accession>
<feature type="region of interest" description="Disordered" evidence="6">
    <location>
        <begin position="1"/>
        <end position="27"/>
    </location>
</feature>
<evidence type="ECO:0000256" key="6">
    <source>
        <dbReference type="SAM" id="MobiDB-lite"/>
    </source>
</evidence>
<reference evidence="9 10" key="1">
    <citation type="journal article" date="2021" name="Nat. Commun.">
        <title>Genetic determinants of endophytism in the Arabidopsis root mycobiome.</title>
        <authorList>
            <person name="Mesny F."/>
            <person name="Miyauchi S."/>
            <person name="Thiergart T."/>
            <person name="Pickel B."/>
            <person name="Atanasova L."/>
            <person name="Karlsson M."/>
            <person name="Huettel B."/>
            <person name="Barry K.W."/>
            <person name="Haridas S."/>
            <person name="Chen C."/>
            <person name="Bauer D."/>
            <person name="Andreopoulos W."/>
            <person name="Pangilinan J."/>
            <person name="LaButti K."/>
            <person name="Riley R."/>
            <person name="Lipzen A."/>
            <person name="Clum A."/>
            <person name="Drula E."/>
            <person name="Henrissat B."/>
            <person name="Kohler A."/>
            <person name="Grigoriev I.V."/>
            <person name="Martin F.M."/>
            <person name="Hacquard S."/>
        </authorList>
    </citation>
    <scope>NUCLEOTIDE SEQUENCE [LARGE SCALE GENOMIC DNA]</scope>
    <source>
        <strain evidence="9 10">MPI-SDFR-AT-0080</strain>
    </source>
</reference>
<name>A0ABQ8GPK3_9PEZI</name>
<feature type="transmembrane region" description="Helical" evidence="7">
    <location>
        <begin position="289"/>
        <end position="310"/>
    </location>
</feature>
<evidence type="ECO:0000256" key="2">
    <source>
        <dbReference type="ARBA" id="ARBA00022448"/>
    </source>
</evidence>
<evidence type="ECO:0000256" key="5">
    <source>
        <dbReference type="ARBA" id="ARBA00023136"/>
    </source>
</evidence>
<organism evidence="9 10">
    <name type="scientific">Macrophomina phaseolina</name>
    <dbReference type="NCBI Taxonomy" id="35725"/>
    <lineage>
        <taxon>Eukaryota</taxon>
        <taxon>Fungi</taxon>
        <taxon>Dikarya</taxon>
        <taxon>Ascomycota</taxon>
        <taxon>Pezizomycotina</taxon>
        <taxon>Dothideomycetes</taxon>
        <taxon>Dothideomycetes incertae sedis</taxon>
        <taxon>Botryosphaeriales</taxon>
        <taxon>Botryosphaeriaceae</taxon>
        <taxon>Macrophomina</taxon>
    </lineage>
</organism>
<feature type="compositionally biased region" description="Basic and acidic residues" evidence="6">
    <location>
        <begin position="18"/>
        <end position="27"/>
    </location>
</feature>
<dbReference type="Gene3D" id="1.20.1250.20">
    <property type="entry name" value="MFS general substrate transporter like domains"/>
    <property type="match status" value="2"/>
</dbReference>
<dbReference type="InterPro" id="IPR011701">
    <property type="entry name" value="MFS"/>
</dbReference>
<evidence type="ECO:0000256" key="7">
    <source>
        <dbReference type="SAM" id="Phobius"/>
    </source>
</evidence>
<feature type="transmembrane region" description="Helical" evidence="7">
    <location>
        <begin position="185"/>
        <end position="207"/>
    </location>
</feature>
<comment type="subcellular location">
    <subcellularLocation>
        <location evidence="1">Membrane</location>
        <topology evidence="1">Multi-pass membrane protein</topology>
    </subcellularLocation>
</comment>
<keyword evidence="2" id="KW-0813">Transport</keyword>
<dbReference type="InterPro" id="IPR036259">
    <property type="entry name" value="MFS_trans_sf"/>
</dbReference>
<dbReference type="PANTHER" id="PTHR43791:SF9">
    <property type="entry name" value="MAJOR FACILITATOR-TYPE TRANSPORTER HXNP"/>
    <property type="match status" value="1"/>
</dbReference>
<feature type="compositionally biased region" description="Basic and acidic residues" evidence="6">
    <location>
        <begin position="1"/>
        <end position="10"/>
    </location>
</feature>
<dbReference type="PROSITE" id="PS50850">
    <property type="entry name" value="MFS"/>
    <property type="match status" value="1"/>
</dbReference>
<evidence type="ECO:0000256" key="3">
    <source>
        <dbReference type="ARBA" id="ARBA00022692"/>
    </source>
</evidence>
<comment type="caution">
    <text evidence="9">The sequence shown here is derived from an EMBL/GenBank/DDBJ whole genome shotgun (WGS) entry which is preliminary data.</text>
</comment>
<feature type="transmembrane region" description="Helical" evidence="7">
    <location>
        <begin position="415"/>
        <end position="436"/>
    </location>
</feature>
<proteinExistence type="predicted"/>
<feature type="domain" description="Major facilitator superfamily (MFS) profile" evidence="8">
    <location>
        <begin position="59"/>
        <end position="470"/>
    </location>
</feature>
<evidence type="ECO:0000313" key="9">
    <source>
        <dbReference type="EMBL" id="KAH7060544.1"/>
    </source>
</evidence>
<feature type="transmembrane region" description="Helical" evidence="7">
    <location>
        <begin position="151"/>
        <end position="173"/>
    </location>
</feature>
<keyword evidence="10" id="KW-1185">Reference proteome</keyword>
<sequence length="509" mass="56100">MPPELWEAKAEVPGSSDGKAHVSDRGAPVKEVDREMGSAAVFMDEVAERSYVRKLDFYLLPMMSLMYFFNSVDRSNLGNAKTDGMDKDLGFVGEQYSLLILLFYVPNGLCDLPLNMMTKRWSGKIMLPALMLGWGSCALLQCAAKNFAGMLVLRLLLGTFEAGFFAGAVFYLTLFYTRGELGFRIAIFFGSALLAAAFSGLISFGVFQIQHVSIHGWMWLFLIEGAMTVIIAITAFFWLPATPSTAWFLTPSEKAAALARSRRDASGGDGSEEAYNTRAMFRTWLDWKFPFWCIIAFTYPVAFATTSNFLPQIVARLGFSTIKTNLWTVAPNAVGFVFLLAVTWSSDRLRERTWHIIFALCVSLAGLIILAAIDPLRSPGVAYFATFLLAAGAYIPSCLVHSWHNNNNLSANARAATTGLLVGLGNLGGVLSAATFRQEYAPSYVPTLIATACCNVTCMVFTAGLGGWMKWENRRRDRVMGVKLRAGDVDTSELVEGGGEKDVRWRYFT</sequence>
<evidence type="ECO:0000256" key="1">
    <source>
        <dbReference type="ARBA" id="ARBA00004141"/>
    </source>
</evidence>
<evidence type="ECO:0000256" key="4">
    <source>
        <dbReference type="ARBA" id="ARBA00022989"/>
    </source>
</evidence>
<feature type="transmembrane region" description="Helical" evidence="7">
    <location>
        <begin position="448"/>
        <end position="469"/>
    </location>
</feature>
<protein>
    <submittedName>
        <fullName evidence="9">Major facilitator superfamily domain-containing protein</fullName>
    </submittedName>
</protein>